<keyword evidence="11 17" id="KW-0472">Membrane</keyword>
<dbReference type="AlphaFoldDB" id="A0A6I9QBN3"/>
<dbReference type="InterPro" id="IPR049883">
    <property type="entry name" value="NOTCH1_EGF-like"/>
</dbReference>
<dbReference type="InterPro" id="IPR008271">
    <property type="entry name" value="Ser/Thr_kinase_AS"/>
</dbReference>
<keyword evidence="21" id="KW-1185">Reference proteome</keyword>
<feature type="region of interest" description="Disordered" evidence="16">
    <location>
        <begin position="696"/>
        <end position="720"/>
    </location>
</feature>
<dbReference type="Pfam" id="PF13947">
    <property type="entry name" value="GUB_WAK_bind"/>
    <property type="match status" value="1"/>
</dbReference>
<dbReference type="PROSITE" id="PS01187">
    <property type="entry name" value="EGF_CA"/>
    <property type="match status" value="1"/>
</dbReference>
<keyword evidence="2" id="KW-0723">Serine/threonine-protein kinase</keyword>
<dbReference type="GO" id="GO:0005524">
    <property type="term" value="F:ATP binding"/>
    <property type="evidence" value="ECO:0007669"/>
    <property type="project" value="UniProtKB-UniRule"/>
</dbReference>
<dbReference type="InterPro" id="IPR000742">
    <property type="entry name" value="EGF"/>
</dbReference>
<dbReference type="InterPro" id="IPR000719">
    <property type="entry name" value="Prot_kinase_dom"/>
</dbReference>
<dbReference type="InterPro" id="IPR045274">
    <property type="entry name" value="WAK-like"/>
</dbReference>
<keyword evidence="13" id="KW-0325">Glycoprotein</keyword>
<evidence type="ECO:0000256" key="12">
    <source>
        <dbReference type="ARBA" id="ARBA00023157"/>
    </source>
</evidence>
<keyword evidence="5 17" id="KW-0812">Transmembrane</keyword>
<dbReference type="GO" id="GO:0007166">
    <property type="term" value="P:cell surface receptor signaling pathway"/>
    <property type="evidence" value="ECO:0007669"/>
    <property type="project" value="InterPro"/>
</dbReference>
<dbReference type="FunFam" id="1.10.510.10:FF:000084">
    <property type="entry name" value="Wall-associated receptor kinase 2"/>
    <property type="match status" value="1"/>
</dbReference>
<dbReference type="SMART" id="SM00179">
    <property type="entry name" value="EGF_CA"/>
    <property type="match status" value="1"/>
</dbReference>
<evidence type="ECO:0000256" key="8">
    <source>
        <dbReference type="ARBA" id="ARBA00022777"/>
    </source>
</evidence>
<dbReference type="PROSITE" id="PS00107">
    <property type="entry name" value="PROTEIN_KINASE_ATP"/>
    <property type="match status" value="1"/>
</dbReference>
<keyword evidence="10 17" id="KW-1133">Transmembrane helix</keyword>
<dbReference type="SUPFAM" id="SSF56112">
    <property type="entry name" value="Protein kinase-like (PK-like)"/>
    <property type="match status" value="1"/>
</dbReference>
<evidence type="ECO:0000256" key="7">
    <source>
        <dbReference type="ARBA" id="ARBA00022741"/>
    </source>
</evidence>
<evidence type="ECO:0000256" key="2">
    <source>
        <dbReference type="ARBA" id="ARBA00022527"/>
    </source>
</evidence>
<dbReference type="Proteomes" id="UP000504607">
    <property type="component" value="Unplaced"/>
</dbReference>
<dbReference type="InterPro" id="IPR018097">
    <property type="entry name" value="EGF_Ca-bd_CS"/>
</dbReference>
<dbReference type="SMART" id="SM00220">
    <property type="entry name" value="S_TKc"/>
    <property type="match status" value="1"/>
</dbReference>
<dbReference type="GO" id="GO:0004674">
    <property type="term" value="F:protein serine/threonine kinase activity"/>
    <property type="evidence" value="ECO:0007669"/>
    <property type="project" value="UniProtKB-KW"/>
</dbReference>
<dbReference type="GO" id="GO:0005509">
    <property type="term" value="F:calcium ion binding"/>
    <property type="evidence" value="ECO:0007669"/>
    <property type="project" value="InterPro"/>
</dbReference>
<dbReference type="FunFam" id="2.10.25.10:FF:000355">
    <property type="entry name" value="Wall-associated receptor kinase 3"/>
    <property type="match status" value="1"/>
</dbReference>
<organism evidence="21 22">
    <name type="scientific">Elaeis guineensis var. tenera</name>
    <name type="common">Oil palm</name>
    <dbReference type="NCBI Taxonomy" id="51953"/>
    <lineage>
        <taxon>Eukaryota</taxon>
        <taxon>Viridiplantae</taxon>
        <taxon>Streptophyta</taxon>
        <taxon>Embryophyta</taxon>
        <taxon>Tracheophyta</taxon>
        <taxon>Spermatophyta</taxon>
        <taxon>Magnoliopsida</taxon>
        <taxon>Liliopsida</taxon>
        <taxon>Arecaceae</taxon>
        <taxon>Arecoideae</taxon>
        <taxon>Cocoseae</taxon>
        <taxon>Elaeidinae</taxon>
        <taxon>Elaeis</taxon>
    </lineage>
</organism>
<feature type="transmembrane region" description="Helical" evidence="17">
    <location>
        <begin position="344"/>
        <end position="367"/>
    </location>
</feature>
<gene>
    <name evidence="22" type="primary">LOC105033521</name>
</gene>
<dbReference type="GeneID" id="105033521"/>
<evidence type="ECO:0000259" key="20">
    <source>
        <dbReference type="PROSITE" id="PS50026"/>
    </source>
</evidence>
<evidence type="ECO:0000256" key="14">
    <source>
        <dbReference type="PROSITE-ProRule" id="PRU00076"/>
    </source>
</evidence>
<dbReference type="SUPFAM" id="SSF57196">
    <property type="entry name" value="EGF/Laminin"/>
    <property type="match status" value="1"/>
</dbReference>
<reference evidence="22" key="1">
    <citation type="submission" date="2025-08" db="UniProtKB">
        <authorList>
            <consortium name="RefSeq"/>
        </authorList>
    </citation>
    <scope>IDENTIFICATION</scope>
</reference>
<evidence type="ECO:0000313" key="22">
    <source>
        <dbReference type="RefSeq" id="XP_010906678.1"/>
    </source>
</evidence>
<dbReference type="Pfam" id="PF07645">
    <property type="entry name" value="EGF_CA"/>
    <property type="match status" value="1"/>
</dbReference>
<evidence type="ECO:0000256" key="18">
    <source>
        <dbReference type="SAM" id="SignalP"/>
    </source>
</evidence>
<keyword evidence="3 14" id="KW-0245">EGF-like domain</keyword>
<dbReference type="PANTHER" id="PTHR27005">
    <property type="entry name" value="WALL-ASSOCIATED RECEPTOR KINASE-LIKE 21"/>
    <property type="match status" value="1"/>
</dbReference>
<keyword evidence="9 15" id="KW-0067">ATP-binding</keyword>
<keyword evidence="4" id="KW-0808">Transferase</keyword>
<dbReference type="KEGG" id="egu:105033521"/>
<keyword evidence="8 22" id="KW-0418">Kinase</keyword>
<dbReference type="InterPro" id="IPR000152">
    <property type="entry name" value="EGF-type_Asp/Asn_hydroxyl_site"/>
</dbReference>
<dbReference type="Gene3D" id="1.10.510.10">
    <property type="entry name" value="Transferase(Phosphotransferase) domain 1"/>
    <property type="match status" value="1"/>
</dbReference>
<dbReference type="CDD" id="cd14066">
    <property type="entry name" value="STKc_IRAK"/>
    <property type="match status" value="1"/>
</dbReference>
<evidence type="ECO:0000256" key="15">
    <source>
        <dbReference type="PROSITE-ProRule" id="PRU10141"/>
    </source>
</evidence>
<dbReference type="PROSITE" id="PS50011">
    <property type="entry name" value="PROTEIN_KINASE_DOM"/>
    <property type="match status" value="1"/>
</dbReference>
<comment type="subcellular location">
    <subcellularLocation>
        <location evidence="1">Membrane</location>
        <topology evidence="1">Single-pass type I membrane protein</topology>
    </subcellularLocation>
</comment>
<feature type="binding site" evidence="15">
    <location>
        <position position="444"/>
    </location>
    <ligand>
        <name>ATP</name>
        <dbReference type="ChEBI" id="CHEBI:30616"/>
    </ligand>
</feature>
<feature type="chain" id="PRO_5026685697" evidence="18">
    <location>
        <begin position="24"/>
        <end position="720"/>
    </location>
</feature>
<evidence type="ECO:0000313" key="21">
    <source>
        <dbReference type="Proteomes" id="UP000504607"/>
    </source>
</evidence>
<keyword evidence="12" id="KW-1015">Disulfide bond</keyword>
<sequence>MACKRELLLLQLLLMLLVASSSSEQLALPGCPDKCGNIAVPYPFGIGPGCFRGGFDIICDGGSPRALIPDLALEVEITHISLAPAEVRATIPMSYQCYNETSMVLKQTPKVNLAPRPAYVFSSTRNKFTALGCFTLAHLAAYTEEDDYQYGGGCVSYCWNEASITNGSCSNMGCCQTSIPEQLNYLDIYFRNYDYSKTWNISPCSYAFLIAQDSYNFSRSDLSYDFAVKHHNNTPVVLDWAIRNQSCRVARADPTTYACRSNNSVCKDASNGPGHTCSCLPGYDGNPYLINGCQDIDECKLPKQYPCHGICVNKPGTYTCTCPPGTQGNATIESCTPLRGKDQFLLPTMLAGGFGVGIFFMVLICFIRAKRKLVRTKQRFFEQNGGYLLQQQISSQSVAFKIYTVEELKKATDNFSTNQILGQGGFGTVYKGTLEDERIVAIKKPKKMEQDQNEEFAKEMFILSQINHKNVVKLLGCCLEVEVPMLVYEFVSNGTLFNHLHGHNQYSPLNLDVRLTIAVESAEALAYLHSWASPPIVHGDVKSANILLDEKFTAKVSDFGASRLVPNDQTQYVSVIQGTWGYLDPEFQAEGRLTNKSDVYSFGVILLELLTGNEAICVEGSQEKRSLISCFERAMNGDRLLQIVDNQVKDEGRPELFEHIAELAMQCLNMRGDDRPTMKEVAEELEKLRKWRHSWEQNDPEETESLLDTSDPRTRLPHTC</sequence>
<evidence type="ECO:0000256" key="13">
    <source>
        <dbReference type="ARBA" id="ARBA00023180"/>
    </source>
</evidence>
<dbReference type="InterPro" id="IPR001881">
    <property type="entry name" value="EGF-like_Ca-bd_dom"/>
</dbReference>
<keyword evidence="6 18" id="KW-0732">Signal</keyword>
<evidence type="ECO:0000256" key="5">
    <source>
        <dbReference type="ARBA" id="ARBA00022692"/>
    </source>
</evidence>
<dbReference type="RefSeq" id="XP_010906678.1">
    <property type="nucleotide sequence ID" value="XM_010908376.3"/>
</dbReference>
<evidence type="ECO:0000256" key="3">
    <source>
        <dbReference type="ARBA" id="ARBA00022536"/>
    </source>
</evidence>
<dbReference type="PROSITE" id="PS00108">
    <property type="entry name" value="PROTEIN_KINASE_ST"/>
    <property type="match status" value="1"/>
</dbReference>
<keyword evidence="22" id="KW-0675">Receptor</keyword>
<evidence type="ECO:0000259" key="19">
    <source>
        <dbReference type="PROSITE" id="PS50011"/>
    </source>
</evidence>
<evidence type="ECO:0000256" key="10">
    <source>
        <dbReference type="ARBA" id="ARBA00022989"/>
    </source>
</evidence>
<evidence type="ECO:0000256" key="9">
    <source>
        <dbReference type="ARBA" id="ARBA00022840"/>
    </source>
</evidence>
<evidence type="ECO:0000256" key="4">
    <source>
        <dbReference type="ARBA" id="ARBA00022679"/>
    </source>
</evidence>
<dbReference type="PROSITE" id="PS50026">
    <property type="entry name" value="EGF_3"/>
    <property type="match status" value="1"/>
</dbReference>
<dbReference type="SMART" id="SM00181">
    <property type="entry name" value="EGF"/>
    <property type="match status" value="2"/>
</dbReference>
<dbReference type="Gene3D" id="3.30.200.20">
    <property type="entry name" value="Phosphorylase Kinase, domain 1"/>
    <property type="match status" value="1"/>
</dbReference>
<evidence type="ECO:0000256" key="1">
    <source>
        <dbReference type="ARBA" id="ARBA00004479"/>
    </source>
</evidence>
<evidence type="ECO:0000256" key="6">
    <source>
        <dbReference type="ARBA" id="ARBA00022729"/>
    </source>
</evidence>
<dbReference type="GO" id="GO:0005886">
    <property type="term" value="C:plasma membrane"/>
    <property type="evidence" value="ECO:0007669"/>
    <property type="project" value="TreeGrafter"/>
</dbReference>
<dbReference type="PANTHER" id="PTHR27005:SF394">
    <property type="entry name" value="OS02G0808100 PROTEIN"/>
    <property type="match status" value="1"/>
</dbReference>
<dbReference type="Gene3D" id="2.10.25.10">
    <property type="entry name" value="Laminin"/>
    <property type="match status" value="1"/>
</dbReference>
<name>A0A6I9QBN3_ELAGV</name>
<evidence type="ECO:0000256" key="17">
    <source>
        <dbReference type="SAM" id="Phobius"/>
    </source>
</evidence>
<dbReference type="FunFam" id="3.30.200.20:FF:000043">
    <property type="entry name" value="Wall-associated receptor kinase 2"/>
    <property type="match status" value="1"/>
</dbReference>
<dbReference type="CDD" id="cd00054">
    <property type="entry name" value="EGF_CA"/>
    <property type="match status" value="1"/>
</dbReference>
<keyword evidence="7 15" id="KW-0547">Nucleotide-binding</keyword>
<feature type="domain" description="Protein kinase" evidence="19">
    <location>
        <begin position="415"/>
        <end position="696"/>
    </location>
</feature>
<evidence type="ECO:0000256" key="16">
    <source>
        <dbReference type="SAM" id="MobiDB-lite"/>
    </source>
</evidence>
<dbReference type="InterPro" id="IPR017441">
    <property type="entry name" value="Protein_kinase_ATP_BS"/>
</dbReference>
<dbReference type="OrthoDB" id="642521at2759"/>
<comment type="caution">
    <text evidence="14">Lacks conserved residue(s) required for the propagation of feature annotation.</text>
</comment>
<accession>A0A6I9QBN3</accession>
<dbReference type="InterPro" id="IPR011009">
    <property type="entry name" value="Kinase-like_dom_sf"/>
</dbReference>
<proteinExistence type="predicted"/>
<dbReference type="InParanoid" id="A0A6I9QBN3"/>
<dbReference type="Pfam" id="PF07714">
    <property type="entry name" value="PK_Tyr_Ser-Thr"/>
    <property type="match status" value="1"/>
</dbReference>
<protein>
    <submittedName>
        <fullName evidence="22">Wall-associated receptor kinase 4</fullName>
    </submittedName>
</protein>
<feature type="signal peptide" evidence="18">
    <location>
        <begin position="1"/>
        <end position="23"/>
    </location>
</feature>
<dbReference type="InterPro" id="IPR025287">
    <property type="entry name" value="WAK_GUB"/>
</dbReference>
<dbReference type="PROSITE" id="PS00010">
    <property type="entry name" value="ASX_HYDROXYL"/>
    <property type="match status" value="1"/>
</dbReference>
<dbReference type="InterPro" id="IPR001245">
    <property type="entry name" value="Ser-Thr/Tyr_kinase_cat_dom"/>
</dbReference>
<evidence type="ECO:0000256" key="11">
    <source>
        <dbReference type="ARBA" id="ARBA00023136"/>
    </source>
</evidence>
<feature type="domain" description="EGF-like" evidence="20">
    <location>
        <begin position="295"/>
        <end position="336"/>
    </location>
</feature>
<dbReference type="GO" id="GO:0030247">
    <property type="term" value="F:polysaccharide binding"/>
    <property type="evidence" value="ECO:0007669"/>
    <property type="project" value="InterPro"/>
</dbReference>